<evidence type="ECO:0000256" key="2">
    <source>
        <dbReference type="ARBA" id="ARBA00022801"/>
    </source>
</evidence>
<evidence type="ECO:0000256" key="1">
    <source>
        <dbReference type="ARBA" id="ARBA00010702"/>
    </source>
</evidence>
<evidence type="ECO:0000313" key="5">
    <source>
        <dbReference type="Proteomes" id="UP000397656"/>
    </source>
</evidence>
<dbReference type="PANTHER" id="PTHR16222:SF24">
    <property type="entry name" value="ADP-RIBOSYLHYDROLASE ARH3"/>
    <property type="match status" value="1"/>
</dbReference>
<proteinExistence type="inferred from homology"/>
<feature type="binding site" evidence="3">
    <location>
        <position position="281"/>
    </location>
    <ligand>
        <name>Mg(2+)</name>
        <dbReference type="ChEBI" id="CHEBI:18420"/>
        <label>1</label>
    </ligand>
</feature>
<dbReference type="RefSeq" id="WP_150985343.1">
    <property type="nucleotide sequence ID" value="NZ_CP062803.1"/>
</dbReference>
<dbReference type="InterPro" id="IPR050792">
    <property type="entry name" value="ADP-ribosylglycohydrolase"/>
</dbReference>
<feature type="binding site" evidence="3">
    <location>
        <position position="72"/>
    </location>
    <ligand>
        <name>Mg(2+)</name>
        <dbReference type="ChEBI" id="CHEBI:18420"/>
        <label>1</label>
    </ligand>
</feature>
<organism evidence="4 5">
    <name type="scientific">Cupriavidus basilensis</name>
    <dbReference type="NCBI Taxonomy" id="68895"/>
    <lineage>
        <taxon>Bacteria</taxon>
        <taxon>Pseudomonadati</taxon>
        <taxon>Pseudomonadota</taxon>
        <taxon>Betaproteobacteria</taxon>
        <taxon>Burkholderiales</taxon>
        <taxon>Burkholderiaceae</taxon>
        <taxon>Cupriavidus</taxon>
    </lineage>
</organism>
<keyword evidence="3" id="KW-0479">Metal-binding</keyword>
<feature type="binding site" evidence="3">
    <location>
        <position position="279"/>
    </location>
    <ligand>
        <name>Mg(2+)</name>
        <dbReference type="ChEBI" id="CHEBI:18420"/>
        <label>1</label>
    </ligand>
</feature>
<dbReference type="AlphaFoldDB" id="A0A643FX84"/>
<dbReference type="Gene3D" id="1.10.4080.10">
    <property type="entry name" value="ADP-ribosylation/Crystallin J1"/>
    <property type="match status" value="1"/>
</dbReference>
<comment type="similarity">
    <text evidence="1">Belongs to the ADP-ribosylglycohydrolase family.</text>
</comment>
<protein>
    <submittedName>
        <fullName evidence="4">ADP-ribosylglycohydrolase family protein</fullName>
    </submittedName>
</protein>
<keyword evidence="3" id="KW-0460">Magnesium</keyword>
<dbReference type="InterPro" id="IPR005502">
    <property type="entry name" value="Ribosyl_crysJ1"/>
</dbReference>
<evidence type="ECO:0000313" key="4">
    <source>
        <dbReference type="EMBL" id="QOT76556.1"/>
    </source>
</evidence>
<feature type="binding site" evidence="3">
    <location>
        <position position="71"/>
    </location>
    <ligand>
        <name>Mg(2+)</name>
        <dbReference type="ChEBI" id="CHEBI:18420"/>
        <label>1</label>
    </ligand>
</feature>
<accession>A0A643FX84</accession>
<evidence type="ECO:0000256" key="3">
    <source>
        <dbReference type="PIRSR" id="PIRSR605502-1"/>
    </source>
</evidence>
<keyword evidence="2 4" id="KW-0378">Hydrolase</keyword>
<dbReference type="GeneID" id="98399273"/>
<feature type="binding site" evidence="3">
    <location>
        <position position="282"/>
    </location>
    <ligand>
        <name>Mg(2+)</name>
        <dbReference type="ChEBI" id="CHEBI:18420"/>
        <label>1</label>
    </ligand>
</feature>
<dbReference type="Proteomes" id="UP000397656">
    <property type="component" value="Chromosome 1"/>
</dbReference>
<sequence length="359" mass="38877">MSHDGFLRLAQQHPAHAKLGGLVGLLVGDALGVPYEFHASQQLPARKAIEMQPPTGFPRAHSGVPIGTWSDDGAQALCLLASLVEERRFSLVDFADRLLRWLDRGYLAIDGKVFDVGIQTADALNNLRDGVSPRESGGAEVMDNGNGSLMRCLPLALLHAGTDSALVREAHLHSLPTHAHPRSQVACAFYCLVATGYLQGLADPWASADGRLEEVYKTWPDMREGSEYLRELDVLRGFPKHDAPRGTGYVLDTIWSARRALEESTFEDVVRTAVQFGNDTDTTACVAGGLAGIRFGLEGIPVRWLKQLRGYDIATPLISALLESLKKVPGMTYGFASGLAFSSAISAADEHEEEWAQSG</sequence>
<dbReference type="Pfam" id="PF03747">
    <property type="entry name" value="ADP_ribosyl_GH"/>
    <property type="match status" value="1"/>
</dbReference>
<dbReference type="GO" id="GO:0046872">
    <property type="term" value="F:metal ion binding"/>
    <property type="evidence" value="ECO:0007669"/>
    <property type="project" value="UniProtKB-KW"/>
</dbReference>
<dbReference type="SUPFAM" id="SSF101478">
    <property type="entry name" value="ADP-ribosylglycohydrolase"/>
    <property type="match status" value="1"/>
</dbReference>
<dbReference type="GO" id="GO:0016787">
    <property type="term" value="F:hydrolase activity"/>
    <property type="evidence" value="ECO:0007669"/>
    <property type="project" value="UniProtKB-KW"/>
</dbReference>
<name>A0A643FX84_9BURK</name>
<feature type="binding site" evidence="3">
    <location>
        <position position="70"/>
    </location>
    <ligand>
        <name>Mg(2+)</name>
        <dbReference type="ChEBI" id="CHEBI:18420"/>
        <label>1</label>
    </ligand>
</feature>
<dbReference type="PANTHER" id="PTHR16222">
    <property type="entry name" value="ADP-RIBOSYLGLYCOHYDROLASE"/>
    <property type="match status" value="1"/>
</dbReference>
<comment type="cofactor">
    <cofactor evidence="3">
        <name>Mg(2+)</name>
        <dbReference type="ChEBI" id="CHEBI:18420"/>
    </cofactor>
    <text evidence="3">Binds 2 magnesium ions per subunit.</text>
</comment>
<reference evidence="4 5" key="1">
    <citation type="submission" date="2020-10" db="EMBL/GenBank/DDBJ databases">
        <title>Complete genome sequence of Cupriavidus basilensis CCUG 49340T.</title>
        <authorList>
            <person name="Salva-Serra F."/>
            <person name="Donoso R.A."/>
            <person name="Cho K.H."/>
            <person name="Yoo J.A."/>
            <person name="Lee K."/>
            <person name="Yoon S.-H."/>
            <person name="Perez-Pantoja D."/>
            <person name="Moore E.R.B."/>
        </authorList>
    </citation>
    <scope>NUCLEOTIDE SEQUENCE [LARGE SCALE GENOMIC DNA]</scope>
    <source>
        <strain evidence="5">CCUG 49340</strain>
    </source>
</reference>
<gene>
    <name evidence="4" type="ORF">F7R26_000075</name>
</gene>
<dbReference type="InterPro" id="IPR036705">
    <property type="entry name" value="Ribosyl_crysJ1_sf"/>
</dbReference>
<dbReference type="EMBL" id="CP062803">
    <property type="protein sequence ID" value="QOT76556.1"/>
    <property type="molecule type" value="Genomic_DNA"/>
</dbReference>